<evidence type="ECO:0000256" key="3">
    <source>
        <dbReference type="ARBA" id="ARBA00022729"/>
    </source>
</evidence>
<dbReference type="EMBL" id="JAPFFL010000010">
    <property type="protein sequence ID" value="KAJ6696799.1"/>
    <property type="molecule type" value="Genomic_DNA"/>
</dbReference>
<organism evidence="6 7">
    <name type="scientific">Salix viminalis</name>
    <name type="common">Common osier</name>
    <name type="synonym">Basket willow</name>
    <dbReference type="NCBI Taxonomy" id="40686"/>
    <lineage>
        <taxon>Eukaryota</taxon>
        <taxon>Viridiplantae</taxon>
        <taxon>Streptophyta</taxon>
        <taxon>Embryophyta</taxon>
        <taxon>Tracheophyta</taxon>
        <taxon>Spermatophyta</taxon>
        <taxon>Magnoliopsida</taxon>
        <taxon>eudicotyledons</taxon>
        <taxon>Gunneridae</taxon>
        <taxon>Pentapetalae</taxon>
        <taxon>rosids</taxon>
        <taxon>fabids</taxon>
        <taxon>Malpighiales</taxon>
        <taxon>Salicaceae</taxon>
        <taxon>Saliceae</taxon>
        <taxon>Salix</taxon>
    </lineage>
</organism>
<evidence type="ECO:0000313" key="7">
    <source>
        <dbReference type="Proteomes" id="UP001151529"/>
    </source>
</evidence>
<dbReference type="PANTHER" id="PTHR47974:SF9">
    <property type="entry name" value="RECEPTOR-LIKE SERINE_THREONINE-PROTEIN KINASE"/>
    <property type="match status" value="1"/>
</dbReference>
<keyword evidence="2" id="KW-0812">Transmembrane</keyword>
<dbReference type="PANTHER" id="PTHR47974">
    <property type="entry name" value="OS07G0415500 PROTEIN"/>
    <property type="match status" value="1"/>
</dbReference>
<dbReference type="Gene3D" id="1.10.510.10">
    <property type="entry name" value="Transferase(Phosphotransferase) domain 1"/>
    <property type="match status" value="1"/>
</dbReference>
<reference evidence="6" key="1">
    <citation type="submission" date="2022-11" db="EMBL/GenBank/DDBJ databases">
        <authorList>
            <person name="Hyden B.L."/>
            <person name="Feng K."/>
            <person name="Yates T."/>
            <person name="Jawdy S."/>
            <person name="Smart L.B."/>
            <person name="Muchero W."/>
        </authorList>
    </citation>
    <scope>NUCLEOTIDE SEQUENCE</scope>
    <source>
        <tissue evidence="6">Shoot tip</tissue>
    </source>
</reference>
<proteinExistence type="predicted"/>
<dbReference type="Proteomes" id="UP001151529">
    <property type="component" value="Chromosome 19"/>
</dbReference>
<reference evidence="6" key="2">
    <citation type="journal article" date="2023" name="Int. J. Mol. Sci.">
        <title>De Novo Assembly and Annotation of 11 Diverse Shrub Willow (Salix) Genomes Reveals Novel Gene Organization in Sex-Linked Regions.</title>
        <authorList>
            <person name="Hyden B."/>
            <person name="Feng K."/>
            <person name="Yates T.B."/>
            <person name="Jawdy S."/>
            <person name="Cereghino C."/>
            <person name="Smart L.B."/>
            <person name="Muchero W."/>
        </authorList>
    </citation>
    <scope>NUCLEOTIDE SEQUENCE [LARGE SCALE GENOMIC DNA]</scope>
    <source>
        <tissue evidence="6">Shoot tip</tissue>
    </source>
</reference>
<sequence>MESSQSGLMGEFEKGNVAAIVDRRLADQVVDMEEVTRAVQVSFWCIQEHPSRRPTMGKVVQMLEGIVEIGMPPPLKALTGESGCGTGASLALNSTSLFIFIFIISNRSHTAFHFRENYGEAIFIVVTTISNQISLAFMVFTSPFFVQPACN</sequence>
<protein>
    <recommendedName>
        <fullName evidence="8">Serine-threonine/tyrosine-protein kinase catalytic domain-containing protein</fullName>
    </recommendedName>
</protein>
<dbReference type="GO" id="GO:0016020">
    <property type="term" value="C:membrane"/>
    <property type="evidence" value="ECO:0007669"/>
    <property type="project" value="UniProtKB-SubCell"/>
</dbReference>
<dbReference type="AlphaFoldDB" id="A0A9Q0T0E7"/>
<evidence type="ECO:0000256" key="1">
    <source>
        <dbReference type="ARBA" id="ARBA00004167"/>
    </source>
</evidence>
<gene>
    <name evidence="6" type="ORF">OIU85_003178</name>
</gene>
<evidence type="ECO:0000313" key="6">
    <source>
        <dbReference type="EMBL" id="KAJ6696799.1"/>
    </source>
</evidence>
<dbReference type="OrthoDB" id="547665at2759"/>
<name>A0A9Q0T0E7_SALVM</name>
<evidence type="ECO:0000256" key="2">
    <source>
        <dbReference type="ARBA" id="ARBA00022692"/>
    </source>
</evidence>
<comment type="caution">
    <text evidence="6">The sequence shown here is derived from an EMBL/GenBank/DDBJ whole genome shotgun (WGS) entry which is preliminary data.</text>
</comment>
<evidence type="ECO:0000256" key="4">
    <source>
        <dbReference type="ARBA" id="ARBA00022989"/>
    </source>
</evidence>
<keyword evidence="3" id="KW-0732">Signal</keyword>
<accession>A0A9Q0T0E7</accession>
<keyword evidence="7" id="KW-1185">Reference proteome</keyword>
<evidence type="ECO:0000256" key="5">
    <source>
        <dbReference type="ARBA" id="ARBA00023136"/>
    </source>
</evidence>
<comment type="subcellular location">
    <subcellularLocation>
        <location evidence="1">Membrane</location>
        <topology evidence="1">Single-pass membrane protein</topology>
    </subcellularLocation>
</comment>
<keyword evidence="4" id="KW-1133">Transmembrane helix</keyword>
<evidence type="ECO:0008006" key="8">
    <source>
        <dbReference type="Google" id="ProtNLM"/>
    </source>
</evidence>
<keyword evidence="5" id="KW-0472">Membrane</keyword>